<accession>A0A8J5K0J4</accession>
<evidence type="ECO:0000313" key="1">
    <source>
        <dbReference type="EMBL" id="KAG7165258.1"/>
    </source>
</evidence>
<evidence type="ECO:0000313" key="2">
    <source>
        <dbReference type="Proteomes" id="UP000747542"/>
    </source>
</evidence>
<sequence>MHLMESHVGVNDDVVRQRYEGAVVAGDHIQSGFLYLANTASIQPTPNIISQLLDESELDAEMIRFDRGIDSVKYKRPLLLGGILAIMSIGYTYRLELIGDISKEKEALFQQTDVDGSSKIKNSIRETHLEYFRSLTRDKK</sequence>
<name>A0A8J5K0J4_HOMAM</name>
<gene>
    <name evidence="1" type="ORF">Hamer_G024935</name>
</gene>
<organism evidence="1 2">
    <name type="scientific">Homarus americanus</name>
    <name type="common">American lobster</name>
    <dbReference type="NCBI Taxonomy" id="6706"/>
    <lineage>
        <taxon>Eukaryota</taxon>
        <taxon>Metazoa</taxon>
        <taxon>Ecdysozoa</taxon>
        <taxon>Arthropoda</taxon>
        <taxon>Crustacea</taxon>
        <taxon>Multicrustacea</taxon>
        <taxon>Malacostraca</taxon>
        <taxon>Eumalacostraca</taxon>
        <taxon>Eucarida</taxon>
        <taxon>Decapoda</taxon>
        <taxon>Pleocyemata</taxon>
        <taxon>Astacidea</taxon>
        <taxon>Nephropoidea</taxon>
        <taxon>Nephropidae</taxon>
        <taxon>Homarus</taxon>
    </lineage>
</organism>
<keyword evidence="2" id="KW-1185">Reference proteome</keyword>
<reference evidence="1" key="1">
    <citation type="journal article" date="2021" name="Sci. Adv.">
        <title>The American lobster genome reveals insights on longevity, neural, and immune adaptations.</title>
        <authorList>
            <person name="Polinski J.M."/>
            <person name="Zimin A.V."/>
            <person name="Clark K.F."/>
            <person name="Kohn A.B."/>
            <person name="Sadowski N."/>
            <person name="Timp W."/>
            <person name="Ptitsyn A."/>
            <person name="Khanna P."/>
            <person name="Romanova D.Y."/>
            <person name="Williams P."/>
            <person name="Greenwood S.J."/>
            <person name="Moroz L.L."/>
            <person name="Walt D.R."/>
            <person name="Bodnar A.G."/>
        </authorList>
    </citation>
    <scope>NUCLEOTIDE SEQUENCE</scope>
    <source>
        <strain evidence="1">GMGI-L3</strain>
    </source>
</reference>
<dbReference type="EMBL" id="JAHLQT010024418">
    <property type="protein sequence ID" value="KAG7165258.1"/>
    <property type="molecule type" value="Genomic_DNA"/>
</dbReference>
<proteinExistence type="predicted"/>
<comment type="caution">
    <text evidence="1">The sequence shown here is derived from an EMBL/GenBank/DDBJ whole genome shotgun (WGS) entry which is preliminary data.</text>
</comment>
<protein>
    <submittedName>
        <fullName evidence="1">Uncharacterized protein</fullName>
    </submittedName>
</protein>
<dbReference type="AlphaFoldDB" id="A0A8J5K0J4"/>
<dbReference type="Proteomes" id="UP000747542">
    <property type="component" value="Unassembled WGS sequence"/>
</dbReference>